<dbReference type="SMART" id="SM00248">
    <property type="entry name" value="ANK"/>
    <property type="match status" value="5"/>
</dbReference>
<dbReference type="PROSITE" id="PS50088">
    <property type="entry name" value="ANK_REPEAT"/>
    <property type="match status" value="4"/>
</dbReference>
<dbReference type="SUPFAM" id="SSF48403">
    <property type="entry name" value="Ankyrin repeat"/>
    <property type="match status" value="1"/>
</dbReference>
<feature type="domain" description="J" evidence="5">
    <location>
        <begin position="475"/>
        <end position="533"/>
    </location>
</feature>
<dbReference type="Gene3D" id="1.10.287.110">
    <property type="entry name" value="DnaJ domain"/>
    <property type="match status" value="1"/>
</dbReference>
<organism evidence="6 7">
    <name type="scientific">Polarella glacialis</name>
    <name type="common">Dinoflagellate</name>
    <dbReference type="NCBI Taxonomy" id="89957"/>
    <lineage>
        <taxon>Eukaryota</taxon>
        <taxon>Sar</taxon>
        <taxon>Alveolata</taxon>
        <taxon>Dinophyceae</taxon>
        <taxon>Suessiales</taxon>
        <taxon>Suessiaceae</taxon>
        <taxon>Polarella</taxon>
    </lineage>
</organism>
<feature type="region of interest" description="Disordered" evidence="4">
    <location>
        <begin position="442"/>
        <end position="472"/>
    </location>
</feature>
<dbReference type="PROSITE" id="PS50076">
    <property type="entry name" value="DNAJ_2"/>
    <property type="match status" value="1"/>
</dbReference>
<protein>
    <recommendedName>
        <fullName evidence="5">J domain-containing protein</fullName>
    </recommendedName>
</protein>
<name>A0A813IMX2_POLGL</name>
<dbReference type="Gene3D" id="1.25.40.20">
    <property type="entry name" value="Ankyrin repeat-containing domain"/>
    <property type="match status" value="3"/>
</dbReference>
<feature type="region of interest" description="Disordered" evidence="4">
    <location>
        <begin position="336"/>
        <end position="393"/>
    </location>
</feature>
<evidence type="ECO:0000256" key="2">
    <source>
        <dbReference type="ARBA" id="ARBA00023043"/>
    </source>
</evidence>
<accession>A0A813IMX2</accession>
<dbReference type="SUPFAM" id="SSF46565">
    <property type="entry name" value="Chaperone J-domain"/>
    <property type="match status" value="1"/>
</dbReference>
<gene>
    <name evidence="6" type="ORF">PGLA2088_LOCUS10509</name>
</gene>
<dbReference type="CDD" id="cd06257">
    <property type="entry name" value="DnaJ"/>
    <property type="match status" value="1"/>
</dbReference>
<feature type="non-terminal residue" evidence="6">
    <location>
        <position position="1"/>
    </location>
</feature>
<evidence type="ECO:0000259" key="5">
    <source>
        <dbReference type="PROSITE" id="PS50076"/>
    </source>
</evidence>
<feature type="compositionally biased region" description="Low complexity" evidence="4">
    <location>
        <begin position="354"/>
        <end position="364"/>
    </location>
</feature>
<reference evidence="6" key="1">
    <citation type="submission" date="2021-02" db="EMBL/GenBank/DDBJ databases">
        <authorList>
            <person name="Dougan E. K."/>
            <person name="Rhodes N."/>
            <person name="Thang M."/>
            <person name="Chan C."/>
        </authorList>
    </citation>
    <scope>NUCLEOTIDE SEQUENCE</scope>
</reference>
<evidence type="ECO:0000313" key="6">
    <source>
        <dbReference type="EMBL" id="CAE8653636.1"/>
    </source>
</evidence>
<proteinExistence type="predicted"/>
<dbReference type="InterPro" id="IPR001623">
    <property type="entry name" value="DnaJ_domain"/>
</dbReference>
<feature type="repeat" description="ANK" evidence="3">
    <location>
        <begin position="42"/>
        <end position="74"/>
    </location>
</feature>
<feature type="repeat" description="ANK" evidence="3">
    <location>
        <begin position="208"/>
        <end position="248"/>
    </location>
</feature>
<dbReference type="PRINTS" id="PR00625">
    <property type="entry name" value="JDOMAIN"/>
</dbReference>
<feature type="repeat" description="ANK" evidence="3">
    <location>
        <begin position="77"/>
        <end position="103"/>
    </location>
</feature>
<dbReference type="Proteomes" id="UP000626109">
    <property type="component" value="Unassembled WGS sequence"/>
</dbReference>
<evidence type="ECO:0000256" key="4">
    <source>
        <dbReference type="SAM" id="MobiDB-lite"/>
    </source>
</evidence>
<dbReference type="PANTHER" id="PTHR24171">
    <property type="entry name" value="ANKYRIN REPEAT DOMAIN-CONTAINING PROTEIN 39-RELATED"/>
    <property type="match status" value="1"/>
</dbReference>
<dbReference type="Pfam" id="PF00023">
    <property type="entry name" value="Ank"/>
    <property type="match status" value="1"/>
</dbReference>
<dbReference type="AlphaFoldDB" id="A0A813IMX2"/>
<evidence type="ECO:0000256" key="1">
    <source>
        <dbReference type="ARBA" id="ARBA00022737"/>
    </source>
</evidence>
<feature type="repeat" description="ANK" evidence="3">
    <location>
        <begin position="170"/>
        <end position="207"/>
    </location>
</feature>
<dbReference type="InterPro" id="IPR002110">
    <property type="entry name" value="Ankyrin_rpt"/>
</dbReference>
<dbReference type="SMART" id="SM00271">
    <property type="entry name" value="DnaJ"/>
    <property type="match status" value="1"/>
</dbReference>
<dbReference type="Pfam" id="PF00226">
    <property type="entry name" value="DnaJ"/>
    <property type="match status" value="1"/>
</dbReference>
<dbReference type="InterPro" id="IPR036770">
    <property type="entry name" value="Ankyrin_rpt-contain_sf"/>
</dbReference>
<evidence type="ECO:0000313" key="7">
    <source>
        <dbReference type="Proteomes" id="UP000626109"/>
    </source>
</evidence>
<keyword evidence="2 3" id="KW-0040">ANK repeat</keyword>
<comment type="caution">
    <text evidence="6">The sequence shown here is derived from an EMBL/GenBank/DDBJ whole genome shotgun (WGS) entry which is preliminary data.</text>
</comment>
<dbReference type="Pfam" id="PF12796">
    <property type="entry name" value="Ank_2"/>
    <property type="match status" value="1"/>
</dbReference>
<sequence length="535" mass="57448">APEAYNVRFRPATATPTFTARGGPAFTKAGSSQPPQSVISALGETPLIAAVRQGRLPAVEDLLRLGAEVDVDEKDRFGETALMEAASRGLLAMCQLLLSAGANPIYRAPSGLTPANLAAEHARLGPLFEDVEYWRESYLRQLCGQHEFAKVASFLQRYDGGLRLADTDAEGTTALHACASKPPESLAAQQVAKLLIDAGAPLNAVNLLGETPLILATRCSADTAAMDVRLGVTEVLLAAGANINMSDAVLHETALMEAAGIGDPELVLLLLEARADHGRCSASGQTAADFAREPDVVRILENPERALRMRALRASQEAPKHPVSAKAKPSAAPEAWRFFPIPNPPPFAQTKMPSASSAAAASQARFDDAWRSSNSNPSPASPPPQPKPKPRKFTPTERIQTVLDRYPGFVAQGLEVPSDAWDWTVEELELFIGSLGQLWPHRRKRPSTSGFSGASTAPKAKRPGVSIPPPSVLRPHYEALGVPQGTKERQVLKKAYRQAALRWHPDKNQGDPQAAERFQSALNAFEFLCKAFGLD</sequence>
<keyword evidence="1" id="KW-0677">Repeat</keyword>
<evidence type="ECO:0000256" key="3">
    <source>
        <dbReference type="PROSITE-ProRule" id="PRU00023"/>
    </source>
</evidence>
<dbReference type="InterPro" id="IPR036869">
    <property type="entry name" value="J_dom_sf"/>
</dbReference>
<dbReference type="EMBL" id="CAJNNW010011808">
    <property type="protein sequence ID" value="CAE8653636.1"/>
    <property type="molecule type" value="Genomic_DNA"/>
</dbReference>
<dbReference type="PROSITE" id="PS50297">
    <property type="entry name" value="ANK_REP_REGION"/>
    <property type="match status" value="2"/>
</dbReference>